<feature type="domain" description="Baseplate protein J-like barrel" evidence="1">
    <location>
        <begin position="186"/>
        <end position="261"/>
    </location>
</feature>
<dbReference type="AlphaFoldDB" id="A0AA37MRY9"/>
<reference evidence="2" key="1">
    <citation type="submission" date="2022-09" db="EMBL/GenBank/DDBJ databases">
        <title>Isolation and characterization of 3-chlorobenzoate degrading bacteria from soils in Shizuoka.</title>
        <authorList>
            <person name="Ifat A."/>
            <person name="Ogawa N."/>
            <person name="Kimbara K."/>
            <person name="Moriuchi R."/>
            <person name="Dohra H."/>
            <person name="Shintani M."/>
        </authorList>
    </citation>
    <scope>NUCLEOTIDE SEQUENCE</scope>
    <source>
        <strain evidence="2">19CS4-2</strain>
    </source>
</reference>
<dbReference type="PANTHER" id="PTHR37829:SF3">
    <property type="entry name" value="PROTEIN JAYE-RELATED"/>
    <property type="match status" value="1"/>
</dbReference>
<name>A0AA37MRY9_9BURK</name>
<dbReference type="Proteomes" id="UP001055111">
    <property type="component" value="Unassembled WGS sequence"/>
</dbReference>
<dbReference type="EMBL" id="BPUS01000018">
    <property type="protein sequence ID" value="GJH28936.1"/>
    <property type="molecule type" value="Genomic_DNA"/>
</dbReference>
<dbReference type="PANTHER" id="PTHR37829">
    <property type="entry name" value="PHAGE-LIKE ELEMENT PBSX PROTEIN XKDT"/>
    <property type="match status" value="1"/>
</dbReference>
<protein>
    <recommendedName>
        <fullName evidence="1">Baseplate protein J-like barrel domain-containing protein</fullName>
    </recommendedName>
</protein>
<comment type="caution">
    <text evidence="2">The sequence shown here is derived from an EMBL/GenBank/DDBJ whole genome shotgun (WGS) entry which is preliminary data.</text>
</comment>
<sequence length="540" mass="56466">MNPDLFALLGRTYPDLVDDLLTAVVGGVVNEPVVYDLKQPSYPLSQPAQAVRSVKGMVSDDSALTVFQQNVDYVFSAGDSSIAWQDKAAHPLDETTFYVDYFPANAQSPLTDINVGSVTRTLTEAFGREVATVYQEILNAYRASFIDTATGRSLEYVVSILGVTRRDSDFATGLATFLRDPAIKGNVTIPVGTRVATADQKAFETTELRTLQAGQQRLDVPIRAAGDANKGPSGVIEAGKIVTLDPPVAGIAKVTNFDATQLGDAPETDDALRARARATVQGLGCATLDALIRAVTNERSKVLAVQDPSGPPGQNSLPGTASLLVSTEPARYANVNASVQQNRAAGVLVNVLARYLFVTPRLALALTTPMTPAGQQKLVGQLIDALGTYIDGLGPGEPALGADMLKAVKTIPEAAAGSPRFLDVIVARADIDDPGAQPLVDALSQAAQGVAAQVGNATPEAAGKLFSDAIANVLAAGVQMQFGETRDAAPDLVTGGDGKRAADEAIEAGNFSVVPPPPQDDVVWRIALDMQPSDVMFTGA</sequence>
<proteinExistence type="predicted"/>
<evidence type="ECO:0000313" key="2">
    <source>
        <dbReference type="EMBL" id="GJH28936.1"/>
    </source>
</evidence>
<gene>
    <name evidence="2" type="ORF">CBA19CS42_30490</name>
</gene>
<evidence type="ECO:0000259" key="1">
    <source>
        <dbReference type="Pfam" id="PF04865"/>
    </source>
</evidence>
<dbReference type="InterPro" id="IPR006949">
    <property type="entry name" value="Barrel_Baseplate_J-like"/>
</dbReference>
<dbReference type="InterPro" id="IPR052399">
    <property type="entry name" value="Phage_Baseplate_Assmbl_Protein"/>
</dbReference>
<organism evidence="2 3">
    <name type="scientific">Caballeronia novacaledonica</name>
    <dbReference type="NCBI Taxonomy" id="1544861"/>
    <lineage>
        <taxon>Bacteria</taxon>
        <taxon>Pseudomonadati</taxon>
        <taxon>Pseudomonadota</taxon>
        <taxon>Betaproteobacteria</taxon>
        <taxon>Burkholderiales</taxon>
        <taxon>Burkholderiaceae</taxon>
        <taxon>Caballeronia</taxon>
    </lineage>
</organism>
<accession>A0AA37MRY9</accession>
<dbReference type="Pfam" id="PF04865">
    <property type="entry name" value="Baseplate_J"/>
    <property type="match status" value="1"/>
</dbReference>
<evidence type="ECO:0000313" key="3">
    <source>
        <dbReference type="Proteomes" id="UP001055111"/>
    </source>
</evidence>
<dbReference type="RefSeq" id="WP_238215962.1">
    <property type="nucleotide sequence ID" value="NZ_BPUS01000018.1"/>
</dbReference>